<organism evidence="1 2">
    <name type="scientific">Coemansia helicoidea</name>
    <dbReference type="NCBI Taxonomy" id="1286919"/>
    <lineage>
        <taxon>Eukaryota</taxon>
        <taxon>Fungi</taxon>
        <taxon>Fungi incertae sedis</taxon>
        <taxon>Zoopagomycota</taxon>
        <taxon>Kickxellomycotina</taxon>
        <taxon>Kickxellomycetes</taxon>
        <taxon>Kickxellales</taxon>
        <taxon>Kickxellaceae</taxon>
        <taxon>Coemansia</taxon>
    </lineage>
</organism>
<reference evidence="1" key="1">
    <citation type="submission" date="2022-07" db="EMBL/GenBank/DDBJ databases">
        <title>Phylogenomic reconstructions and comparative analyses of Kickxellomycotina fungi.</title>
        <authorList>
            <person name="Reynolds N.K."/>
            <person name="Stajich J.E."/>
            <person name="Barry K."/>
            <person name="Grigoriev I.V."/>
            <person name="Crous P."/>
            <person name="Smith M.E."/>
        </authorList>
    </citation>
    <scope>NUCLEOTIDE SEQUENCE</scope>
    <source>
        <strain evidence="1">BCRC 34780</strain>
    </source>
</reference>
<proteinExistence type="predicted"/>
<keyword evidence="2" id="KW-1185">Reference proteome</keyword>
<keyword evidence="1" id="KW-0808">Transferase</keyword>
<feature type="non-terminal residue" evidence="1">
    <location>
        <position position="1"/>
    </location>
</feature>
<dbReference type="EC" id="2.1.1.183" evidence="1"/>
<name>A0ACC1KD70_9FUNG</name>
<protein>
    <submittedName>
        <fullName evidence="1">Dimethyladenosine transferase</fullName>
        <ecNumber evidence="1">2.1.1.183</ecNumber>
    </submittedName>
</protein>
<accession>A0ACC1KD70</accession>
<dbReference type="EMBL" id="JANBUN010004231">
    <property type="protein sequence ID" value="KAJ2787064.1"/>
    <property type="molecule type" value="Genomic_DNA"/>
</dbReference>
<evidence type="ECO:0000313" key="2">
    <source>
        <dbReference type="Proteomes" id="UP001140087"/>
    </source>
</evidence>
<evidence type="ECO:0000313" key="1">
    <source>
        <dbReference type="EMBL" id="KAJ2787064.1"/>
    </source>
</evidence>
<sequence length="79" mass="8662">NKTLAANFKATATLQMLEANYKTFCAANGKIVEDGFQVKDAVLAILDRLGYGESRAAKLDVHDFLKLLSAFHDASIHFC</sequence>
<dbReference type="Proteomes" id="UP001140087">
    <property type="component" value="Unassembled WGS sequence"/>
</dbReference>
<keyword evidence="1" id="KW-0489">Methyltransferase</keyword>
<comment type="caution">
    <text evidence="1">The sequence shown here is derived from an EMBL/GenBank/DDBJ whole genome shotgun (WGS) entry which is preliminary data.</text>
</comment>
<gene>
    <name evidence="1" type="primary">DIM1_2</name>
    <name evidence="1" type="ORF">H4R21_007137</name>
</gene>